<keyword evidence="2" id="KW-1185">Reference proteome</keyword>
<comment type="caution">
    <text evidence="1">The sequence shown here is derived from an EMBL/GenBank/DDBJ whole genome shotgun (WGS) entry which is preliminary data.</text>
</comment>
<sequence length="148" mass="15536">MKFFIATIATTALLLSSALASPAASTTSINKSGTVKVGQLKDGAPACNDGEVNMYGMRYVQYGQSALGKGDASSLKCSNSCIKLTNQVGDDVKTTVLKIIGACTECTSDELQISSVSLKDITFGKFSPTINNIKYEIVDCKVAGYKGK</sequence>
<evidence type="ECO:0000313" key="2">
    <source>
        <dbReference type="Proteomes" id="UP001150581"/>
    </source>
</evidence>
<dbReference type="Proteomes" id="UP001150581">
    <property type="component" value="Unassembled WGS sequence"/>
</dbReference>
<protein>
    <submittedName>
        <fullName evidence="1">Uncharacterized protein</fullName>
    </submittedName>
</protein>
<accession>A0ACC1IL36</accession>
<name>A0ACC1IL36_9FUNG</name>
<evidence type="ECO:0000313" key="1">
    <source>
        <dbReference type="EMBL" id="KAJ1897563.1"/>
    </source>
</evidence>
<dbReference type="EMBL" id="JANBPG010000322">
    <property type="protein sequence ID" value="KAJ1897563.1"/>
    <property type="molecule type" value="Genomic_DNA"/>
</dbReference>
<gene>
    <name evidence="1" type="ORF">LPJ66_003290</name>
</gene>
<reference evidence="1" key="1">
    <citation type="submission" date="2022-07" db="EMBL/GenBank/DDBJ databases">
        <title>Phylogenomic reconstructions and comparative analyses of Kickxellomycotina fungi.</title>
        <authorList>
            <person name="Reynolds N.K."/>
            <person name="Stajich J.E."/>
            <person name="Barry K."/>
            <person name="Grigoriev I.V."/>
            <person name="Crous P."/>
            <person name="Smith M.E."/>
        </authorList>
    </citation>
    <scope>NUCLEOTIDE SEQUENCE</scope>
    <source>
        <strain evidence="1">Benny 63K</strain>
    </source>
</reference>
<proteinExistence type="predicted"/>
<organism evidence="1 2">
    <name type="scientific">Kickxella alabastrina</name>
    <dbReference type="NCBI Taxonomy" id="61397"/>
    <lineage>
        <taxon>Eukaryota</taxon>
        <taxon>Fungi</taxon>
        <taxon>Fungi incertae sedis</taxon>
        <taxon>Zoopagomycota</taxon>
        <taxon>Kickxellomycotina</taxon>
        <taxon>Kickxellomycetes</taxon>
        <taxon>Kickxellales</taxon>
        <taxon>Kickxellaceae</taxon>
        <taxon>Kickxella</taxon>
    </lineage>
</organism>